<dbReference type="OMA" id="YKRVEVP"/>
<evidence type="ECO:0000313" key="1">
    <source>
        <dbReference type="EMBL" id="CTQ41475.1"/>
    </source>
</evidence>
<keyword evidence="2" id="KW-1185">Reference proteome</keyword>
<name>A0A0K3ASP2_BABMR</name>
<reference evidence="1 2" key="1">
    <citation type="journal article" date="2012" name="Nucleic Acids Res.">
        <title>Sequencing of the smallest Apicomplexan genome from the human pathogen Babesia microti.</title>
        <authorList>
            <person name="Cornillot E."/>
            <person name="Hadj-Kaddour K."/>
            <person name="Dassouli A."/>
            <person name="Noel B."/>
            <person name="Ranwez V."/>
            <person name="Vacherie B."/>
            <person name="Augagneur Y."/>
            <person name="Bres V."/>
            <person name="Duclos A."/>
            <person name="Randazzo S."/>
            <person name="Carcy B."/>
            <person name="Debierre-Grockiego F."/>
            <person name="Delbecq S."/>
            <person name="Moubri-Menage K."/>
            <person name="Shams-Eldin H."/>
            <person name="Usmani-Brown S."/>
            <person name="Bringaud F."/>
            <person name="Wincker P."/>
            <person name="Vivares C.P."/>
            <person name="Schwarz R.T."/>
            <person name="Schetters T.P."/>
            <person name="Krause P.J."/>
            <person name="Gorenflot A."/>
            <person name="Berry V."/>
            <person name="Barbe V."/>
            <person name="Ben Mamoun C."/>
        </authorList>
    </citation>
    <scope>NUCLEOTIDE SEQUENCE [LARGE SCALE GENOMIC DNA]</scope>
    <source>
        <strain evidence="1 2">RI</strain>
    </source>
</reference>
<dbReference type="OrthoDB" id="360147at2759"/>
<proteinExistence type="predicted"/>
<evidence type="ECO:0000313" key="2">
    <source>
        <dbReference type="Proteomes" id="UP000002899"/>
    </source>
</evidence>
<protein>
    <submittedName>
        <fullName evidence="1">Uncharacterized protein</fullName>
    </submittedName>
</protein>
<reference evidence="1 2" key="3">
    <citation type="journal article" date="2016" name="Sci. Rep.">
        <title>Genome-wide diversity and gene expression profiling of Babesia microti isolates identify polymorphic genes that mediate host-pathogen interactions.</title>
        <authorList>
            <person name="Silva J.C."/>
            <person name="Cornillot E."/>
            <person name="McCracken C."/>
            <person name="Usmani-Brown S."/>
            <person name="Dwivedi A."/>
            <person name="Ifeonu O.O."/>
            <person name="Crabtree J."/>
            <person name="Gotia H.T."/>
            <person name="Virji A.Z."/>
            <person name="Reynes C."/>
            <person name="Colinge J."/>
            <person name="Kumar V."/>
            <person name="Lawres L."/>
            <person name="Pazzi J.E."/>
            <person name="Pablo J.V."/>
            <person name="Hung C."/>
            <person name="Brancato J."/>
            <person name="Kumari P."/>
            <person name="Orvis J."/>
            <person name="Tretina K."/>
            <person name="Chibucos M."/>
            <person name="Ott S."/>
            <person name="Sadzewicz L."/>
            <person name="Sengamalay N."/>
            <person name="Shetty A.C."/>
            <person name="Su Q."/>
            <person name="Tallon L."/>
            <person name="Fraser C.M."/>
            <person name="Frutos R."/>
            <person name="Molina D.M."/>
            <person name="Krause P.J."/>
            <person name="Ben Mamoun C."/>
        </authorList>
    </citation>
    <scope>NUCLEOTIDE SEQUENCE [LARGE SCALE GENOMIC DNA]</scope>
    <source>
        <strain evidence="1 2">RI</strain>
    </source>
</reference>
<dbReference type="GeneID" id="24425523"/>
<dbReference type="VEuPathDB" id="PiroplasmaDB:BMR1_03g04380"/>
<gene>
    <name evidence="1" type="ORF">BMR1_03g04380</name>
</gene>
<dbReference type="AlphaFoldDB" id="A0A0K3ASP2"/>
<dbReference type="RefSeq" id="XP_012649486.1">
    <property type="nucleotide sequence ID" value="XM_012794032.1"/>
</dbReference>
<dbReference type="KEGG" id="bmic:BMR1_03g04380"/>
<sequence>MIYRSITRLGDQVCSALATLGVHLRSNTFVAHPGVIAVTHLLEMKQLVEHRANFTQESINAMYEFDAELAERAQVAFDHKLPISWYNLDYIDKEGFLEQLIDEKKTNENIANEILEMAPGKYEIPKSFDDYKRPAPPVKWRSHELAITQHMVEAEPSILKEIHIQNEMSNFINNKYSDKVNNANKSLPNSLV</sequence>
<organism evidence="1 2">
    <name type="scientific">Babesia microti (strain RI)</name>
    <dbReference type="NCBI Taxonomy" id="1133968"/>
    <lineage>
        <taxon>Eukaryota</taxon>
        <taxon>Sar</taxon>
        <taxon>Alveolata</taxon>
        <taxon>Apicomplexa</taxon>
        <taxon>Aconoidasida</taxon>
        <taxon>Piroplasmida</taxon>
        <taxon>Babesiidae</taxon>
        <taxon>Babesia</taxon>
    </lineage>
</organism>
<accession>A0A0K3ASP2</accession>
<reference evidence="1 2" key="2">
    <citation type="journal article" date="2013" name="PLoS ONE">
        <title>Whole genome mapping and re-organization of the nuclear and mitochondrial genomes of Babesia microti isolates.</title>
        <authorList>
            <person name="Cornillot E."/>
            <person name="Dassouli A."/>
            <person name="Garg A."/>
            <person name="Pachikara N."/>
            <person name="Randazzo S."/>
            <person name="Depoix D."/>
            <person name="Carcy B."/>
            <person name="Delbecq S."/>
            <person name="Frutos R."/>
            <person name="Silva J.C."/>
            <person name="Sutton R."/>
            <person name="Krause P.J."/>
            <person name="Mamoun C.B."/>
        </authorList>
    </citation>
    <scope>NUCLEOTIDE SEQUENCE [LARGE SCALE GENOMIC DNA]</scope>
    <source>
        <strain evidence="1 2">RI</strain>
    </source>
</reference>
<dbReference type="EMBL" id="LN871598">
    <property type="protein sequence ID" value="CTQ41475.1"/>
    <property type="molecule type" value="Genomic_DNA"/>
</dbReference>
<dbReference type="Proteomes" id="UP000002899">
    <property type="component" value="Chromosome III"/>
</dbReference>